<keyword evidence="2" id="KW-1133">Transmembrane helix</keyword>
<sequence length="778" mass="82889">MVRGLRAAAGLTQEQLAELAGLGVRTVQRLETGKPTDARLATVKQAAHALADCLGRDRDEVWRELLAAHDDSGPSAAVDAAPSAPGGGAPSPAAAPVVQAAPVALAGPRGPLAGGDLARTAESLARNLHGRWLREEERRRIHDPFPLPVRWRSAPADLLDHQDGGDAAAAGAGLDRIADVHRQVPSGRLVVLGRAGSGKTVVVIRFVLDYLAARTGDDPVPVIFSIGSWDPTATALRDWLVDRLLRDHPNLAARALDGSTLAAALVDTGWILPVLDGFDEIAAGLHEAALSELNETSLPLLLTSRTEQFATATRTHLLRKAAGIELADLTTGDLAHYLPRTARPEAPDGGTSTVWDPVLDELRHRPDSAASTRLTAVLRTPLMVLLARTRYSDTPGQDPAVLLDAARFPTPHALEEHLLAGFVPTVYRPRPPDRSDAGSGRPPRRWDARRARRYLGHLARVDHQDLAWWQLCDILPLRTRMLVIVLACTVGVTLCLAVPGAVVSALSAADLIGLRTSLRIGLTAAGPLTGLVLALAYGFAVTLGKVSFAPSRSLLRLPGRGRPVGGAPAHRLRTVAFTGLLLGGTTGALYGSAGTLLHAFVQPKVHGVPIRTSVVEPLVSDTLLYGVVYALTSCLALGLMSALQAPVDLDRAAAPADLLAVNRSVVTHQALVVAPVLTATLTVGLHVRGWLGMPMTDWQYLDMAANIGLTATLCYSLVFTAWGQWLIFVRIWLPLTGRLPWATVAFLDDAHRRGVLRQVGAVHQFRHARLQHHLAEPG</sequence>
<dbReference type="Gene3D" id="1.10.260.40">
    <property type="entry name" value="lambda repressor-like DNA-binding domains"/>
    <property type="match status" value="1"/>
</dbReference>
<accession>A0A561T713</accession>
<keyword evidence="2" id="KW-0472">Membrane</keyword>
<reference evidence="4 5" key="1">
    <citation type="submission" date="2019-06" db="EMBL/GenBank/DDBJ databases">
        <title>Sequencing the genomes of 1000 actinobacteria strains.</title>
        <authorList>
            <person name="Klenk H.-P."/>
        </authorList>
    </citation>
    <scope>NUCLEOTIDE SEQUENCE [LARGE SCALE GENOMIC DNA]</scope>
    <source>
        <strain evidence="4 5">DSM 44826</strain>
    </source>
</reference>
<comment type="caution">
    <text evidence="4">The sequence shown here is derived from an EMBL/GenBank/DDBJ whole genome shotgun (WGS) entry which is preliminary data.</text>
</comment>
<feature type="transmembrane region" description="Helical" evidence="2">
    <location>
        <begin position="622"/>
        <end position="645"/>
    </location>
</feature>
<dbReference type="SMART" id="SM00530">
    <property type="entry name" value="HTH_XRE"/>
    <property type="match status" value="1"/>
</dbReference>
<dbReference type="Gene3D" id="3.40.50.300">
    <property type="entry name" value="P-loop containing nucleotide triphosphate hydrolases"/>
    <property type="match status" value="1"/>
</dbReference>
<dbReference type="Proteomes" id="UP000317940">
    <property type="component" value="Unassembled WGS sequence"/>
</dbReference>
<gene>
    <name evidence="4" type="ORF">FHX73_14379</name>
</gene>
<evidence type="ECO:0000259" key="3">
    <source>
        <dbReference type="PROSITE" id="PS50943"/>
    </source>
</evidence>
<evidence type="ECO:0000313" key="4">
    <source>
        <dbReference type="EMBL" id="TWF82897.1"/>
    </source>
</evidence>
<name>A0A561T713_9ACTN</name>
<dbReference type="InterPro" id="IPR010982">
    <property type="entry name" value="Lambda_DNA-bd_dom_sf"/>
</dbReference>
<feature type="transmembrane region" description="Helical" evidence="2">
    <location>
        <begin position="665"/>
        <end position="687"/>
    </location>
</feature>
<feature type="transmembrane region" description="Helical" evidence="2">
    <location>
        <begin position="575"/>
        <end position="601"/>
    </location>
</feature>
<feature type="transmembrane region" description="Helical" evidence="2">
    <location>
        <begin position="520"/>
        <end position="540"/>
    </location>
</feature>
<feature type="transmembrane region" description="Helical" evidence="2">
    <location>
        <begin position="707"/>
        <end position="733"/>
    </location>
</feature>
<feature type="transmembrane region" description="Helical" evidence="2">
    <location>
        <begin position="481"/>
        <end position="508"/>
    </location>
</feature>
<keyword evidence="5" id="KW-1185">Reference proteome</keyword>
<dbReference type="AlphaFoldDB" id="A0A561T713"/>
<dbReference type="OrthoDB" id="419058at2"/>
<dbReference type="Pfam" id="PF01381">
    <property type="entry name" value="HTH_3"/>
    <property type="match status" value="1"/>
</dbReference>
<feature type="domain" description="HTH cro/C1-type" evidence="3">
    <location>
        <begin position="2"/>
        <end position="61"/>
    </location>
</feature>
<dbReference type="SUPFAM" id="SSF47413">
    <property type="entry name" value="lambda repressor-like DNA-binding domains"/>
    <property type="match status" value="1"/>
</dbReference>
<keyword evidence="2" id="KW-0812">Transmembrane</keyword>
<dbReference type="RefSeq" id="WP_145910161.1">
    <property type="nucleotide sequence ID" value="NZ_BAAAMZ010000009.1"/>
</dbReference>
<protein>
    <submittedName>
        <fullName evidence="4">NACHT domain-containing protein</fullName>
    </submittedName>
</protein>
<evidence type="ECO:0000256" key="1">
    <source>
        <dbReference type="SAM" id="MobiDB-lite"/>
    </source>
</evidence>
<dbReference type="InterPro" id="IPR027417">
    <property type="entry name" value="P-loop_NTPase"/>
</dbReference>
<dbReference type="GO" id="GO:0003677">
    <property type="term" value="F:DNA binding"/>
    <property type="evidence" value="ECO:0007669"/>
    <property type="project" value="InterPro"/>
</dbReference>
<dbReference type="EMBL" id="VIWT01000004">
    <property type="protein sequence ID" value="TWF82897.1"/>
    <property type="molecule type" value="Genomic_DNA"/>
</dbReference>
<proteinExistence type="predicted"/>
<feature type="compositionally biased region" description="Low complexity" evidence="1">
    <location>
        <begin position="73"/>
        <end position="94"/>
    </location>
</feature>
<dbReference type="CDD" id="cd00093">
    <property type="entry name" value="HTH_XRE"/>
    <property type="match status" value="1"/>
</dbReference>
<evidence type="ECO:0000256" key="2">
    <source>
        <dbReference type="SAM" id="Phobius"/>
    </source>
</evidence>
<dbReference type="PROSITE" id="PS50943">
    <property type="entry name" value="HTH_CROC1"/>
    <property type="match status" value="1"/>
</dbReference>
<organism evidence="4 5">
    <name type="scientific">Kitasatospora viridis</name>
    <dbReference type="NCBI Taxonomy" id="281105"/>
    <lineage>
        <taxon>Bacteria</taxon>
        <taxon>Bacillati</taxon>
        <taxon>Actinomycetota</taxon>
        <taxon>Actinomycetes</taxon>
        <taxon>Kitasatosporales</taxon>
        <taxon>Streptomycetaceae</taxon>
        <taxon>Kitasatospora</taxon>
    </lineage>
</organism>
<dbReference type="InterPro" id="IPR007111">
    <property type="entry name" value="NACHT_NTPase"/>
</dbReference>
<evidence type="ECO:0000313" key="5">
    <source>
        <dbReference type="Proteomes" id="UP000317940"/>
    </source>
</evidence>
<feature type="region of interest" description="Disordered" evidence="1">
    <location>
        <begin position="71"/>
        <end position="94"/>
    </location>
</feature>
<dbReference type="Pfam" id="PF05729">
    <property type="entry name" value="NACHT"/>
    <property type="match status" value="1"/>
</dbReference>
<dbReference type="InterPro" id="IPR001387">
    <property type="entry name" value="Cro/C1-type_HTH"/>
</dbReference>